<name>X1LCD2_9ZZZZ</name>
<gene>
    <name evidence="1" type="ORF">S06H3_19066</name>
</gene>
<organism evidence="1">
    <name type="scientific">marine sediment metagenome</name>
    <dbReference type="NCBI Taxonomy" id="412755"/>
    <lineage>
        <taxon>unclassified sequences</taxon>
        <taxon>metagenomes</taxon>
        <taxon>ecological metagenomes</taxon>
    </lineage>
</organism>
<protein>
    <submittedName>
        <fullName evidence="1">Uncharacterized protein</fullName>
    </submittedName>
</protein>
<reference evidence="1" key="1">
    <citation type="journal article" date="2014" name="Front. Microbiol.">
        <title>High frequency of phylogenetically diverse reductive dehalogenase-homologous genes in deep subseafloor sedimentary metagenomes.</title>
        <authorList>
            <person name="Kawai M."/>
            <person name="Futagami T."/>
            <person name="Toyoda A."/>
            <person name="Takaki Y."/>
            <person name="Nishi S."/>
            <person name="Hori S."/>
            <person name="Arai W."/>
            <person name="Tsubouchi T."/>
            <person name="Morono Y."/>
            <person name="Uchiyama I."/>
            <person name="Ito T."/>
            <person name="Fujiyama A."/>
            <person name="Inagaki F."/>
            <person name="Takami H."/>
        </authorList>
    </citation>
    <scope>NUCLEOTIDE SEQUENCE</scope>
    <source>
        <strain evidence="1">Expedition CK06-06</strain>
    </source>
</reference>
<dbReference type="EMBL" id="BARV01009717">
    <property type="protein sequence ID" value="GAI03481.1"/>
    <property type="molecule type" value="Genomic_DNA"/>
</dbReference>
<sequence>MVWWFFQKKRGIAQLKDEVNDSLNVIKEDLKKAADWIKHLHSRGEDHDFSLDNIDERMSSLENEMLEVKAFISFFGSRIPKQLSKQPQTALTKQTAVEGVQIPVQTAVQTSFLGNLTYSERMIVWALMNTEMKLSCEDIAVLLNKEKSTVRGQINNIKQKSSELIQEVLERSGKKRFFIPPEVKDMLLKKIKATRRTKKRKKRLKRS</sequence>
<evidence type="ECO:0000313" key="1">
    <source>
        <dbReference type="EMBL" id="GAI03481.1"/>
    </source>
</evidence>
<proteinExistence type="predicted"/>
<accession>X1LCD2</accession>
<comment type="caution">
    <text evidence="1">The sequence shown here is derived from an EMBL/GenBank/DDBJ whole genome shotgun (WGS) entry which is preliminary data.</text>
</comment>
<dbReference type="AlphaFoldDB" id="X1LCD2"/>